<evidence type="ECO:0000313" key="2">
    <source>
        <dbReference type="EMBL" id="PIP57432.1"/>
    </source>
</evidence>
<proteinExistence type="predicted"/>
<dbReference type="AlphaFoldDB" id="A0A2H0BIC7"/>
<dbReference type="NCBIfam" id="NF047752">
    <property type="entry name" value="MntA_antitoxin"/>
    <property type="match status" value="1"/>
</dbReference>
<reference evidence="2 3" key="1">
    <citation type="submission" date="2017-09" db="EMBL/GenBank/DDBJ databases">
        <title>Depth-based differentiation of microbial function through sediment-hosted aquifers and enrichment of novel symbionts in the deep terrestrial subsurface.</title>
        <authorList>
            <person name="Probst A.J."/>
            <person name="Ladd B."/>
            <person name="Jarett J.K."/>
            <person name="Geller-Mcgrath D.E."/>
            <person name="Sieber C.M."/>
            <person name="Emerson J.B."/>
            <person name="Anantharaman K."/>
            <person name="Thomas B.C."/>
            <person name="Malmstrom R."/>
            <person name="Stieglmeier M."/>
            <person name="Klingl A."/>
            <person name="Woyke T."/>
            <person name="Ryan C.M."/>
            <person name="Banfield J.F."/>
        </authorList>
    </citation>
    <scope>NUCLEOTIDE SEQUENCE [LARGE SCALE GENOMIC DNA]</scope>
    <source>
        <strain evidence="2">CG22_combo_CG10-13_8_21_14_all_39_10</strain>
    </source>
</reference>
<dbReference type="Pfam" id="PF18765">
    <property type="entry name" value="Polbeta"/>
    <property type="match status" value="1"/>
</dbReference>
<sequence>MLNLTEVQKKKIKEVGEKYGLKLLLLHGSYATGKERKDSDIDVAVLGRERLDYKALSKIYFGLESVLVDNLDKELDFKSLHGADPYFIYKVAKDSQLLFGKQMDYDEFRAYALKGYLDSKDLRNLEKRMVEKYQGYLNLNYA</sequence>
<accession>A0A2H0BIC7</accession>
<dbReference type="PANTHER" id="PTHR43852">
    <property type="entry name" value="NUCLEOTIDYLTRANSFERASE"/>
    <property type="match status" value="1"/>
</dbReference>
<gene>
    <name evidence="2" type="ORF">COX03_03155</name>
</gene>
<dbReference type="InterPro" id="IPR043519">
    <property type="entry name" value="NT_sf"/>
</dbReference>
<protein>
    <recommendedName>
        <fullName evidence="1">Polymerase beta nucleotidyltransferase domain-containing protein</fullName>
    </recommendedName>
</protein>
<dbReference type="EMBL" id="PCSW01000096">
    <property type="protein sequence ID" value="PIP57432.1"/>
    <property type="molecule type" value="Genomic_DNA"/>
</dbReference>
<evidence type="ECO:0000313" key="3">
    <source>
        <dbReference type="Proteomes" id="UP000229847"/>
    </source>
</evidence>
<name>A0A2H0BIC7_9BACT</name>
<dbReference type="InterPro" id="IPR052930">
    <property type="entry name" value="TA_antitoxin_MntA"/>
</dbReference>
<comment type="caution">
    <text evidence="2">The sequence shown here is derived from an EMBL/GenBank/DDBJ whole genome shotgun (WGS) entry which is preliminary data.</text>
</comment>
<evidence type="ECO:0000259" key="1">
    <source>
        <dbReference type="Pfam" id="PF18765"/>
    </source>
</evidence>
<dbReference type="CDD" id="cd05403">
    <property type="entry name" value="NT_KNTase_like"/>
    <property type="match status" value="1"/>
</dbReference>
<organism evidence="2 3">
    <name type="scientific">Candidatus Woesebacteria bacterium CG22_combo_CG10-13_8_21_14_all_39_10</name>
    <dbReference type="NCBI Taxonomy" id="1975059"/>
    <lineage>
        <taxon>Bacteria</taxon>
        <taxon>Candidatus Woeseibacteriota</taxon>
    </lineage>
</organism>
<dbReference type="PANTHER" id="PTHR43852:SF3">
    <property type="entry name" value="NUCLEOTIDYLTRANSFERASE"/>
    <property type="match status" value="1"/>
</dbReference>
<feature type="domain" description="Polymerase beta nucleotidyltransferase" evidence="1">
    <location>
        <begin position="10"/>
        <end position="102"/>
    </location>
</feature>
<dbReference type="Gene3D" id="3.30.460.10">
    <property type="entry name" value="Beta Polymerase, domain 2"/>
    <property type="match status" value="1"/>
</dbReference>
<dbReference type="Proteomes" id="UP000229847">
    <property type="component" value="Unassembled WGS sequence"/>
</dbReference>
<dbReference type="SUPFAM" id="SSF81301">
    <property type="entry name" value="Nucleotidyltransferase"/>
    <property type="match status" value="1"/>
</dbReference>
<dbReference type="InterPro" id="IPR041633">
    <property type="entry name" value="Polbeta"/>
</dbReference>